<evidence type="ECO:0000313" key="2">
    <source>
        <dbReference type="EMBL" id="KAE9217403.1"/>
    </source>
</evidence>
<evidence type="ECO:0000256" key="1">
    <source>
        <dbReference type="SAM" id="MobiDB-lite"/>
    </source>
</evidence>
<dbReference type="Proteomes" id="UP000440367">
    <property type="component" value="Unassembled WGS sequence"/>
</dbReference>
<feature type="compositionally biased region" description="Low complexity" evidence="1">
    <location>
        <begin position="261"/>
        <end position="289"/>
    </location>
</feature>
<sequence>MKTQGAPAKELADAKRRLQDVEHSVRVLQRERDVARDARDQARRERDAFQRDLDTARQKLAVVAVAVRETSTADASTSGPTAVLHSLRDLPVDHSTPGLTGSPQGRVSSGPNSAASPPRPKRSRSPPASSESSSTPPAKRRVAPLSPDGDGDHRSKSSAGKSDSNPVDLTPDDGHLADDDRDSADDSDEGSGAGPGSHASNDSHSQKDTEAESGSDEVEDEDAAEMADDLLEAQTLQALAQSRSAERRWRQASPRRGPKVAGSGASPDGSDGSDAGSAPQSAPNANSAGDAPASPRRRPAGSSTPDPMRPVAPFGPEDLCIPGRAQARAMIQDPWLADQISDATMVTMLINVLFPVLPTRPGWLFPRIAPTARRQYTPRDYCVDLITEDNVRALLDTRPWEVLERANDADALSFEEDVGGRLGATIRRYQTHEPDCLQSYWKATHSFVIRPAMVTRHPWLGVYKKERNNRRSHAGAYWKAFLEMFILAMREGWCDLDLLLDPFFPHFPKRSATVKWYPGLVSRQANLQDPNLHRAEPTDLLEALDEANSADPWRNHFRDTPDQHPARSIARLESKFFGVQAQGTE</sequence>
<feature type="compositionally biased region" description="Low complexity" evidence="1">
    <location>
        <begin position="232"/>
        <end position="241"/>
    </location>
</feature>
<proteinExistence type="predicted"/>
<feature type="compositionally biased region" description="Polar residues" evidence="1">
    <location>
        <begin position="97"/>
        <end position="112"/>
    </location>
</feature>
<comment type="caution">
    <text evidence="2">The sequence shown here is derived from an EMBL/GenBank/DDBJ whole genome shotgun (WGS) entry which is preliminary data.</text>
</comment>
<reference evidence="2 3" key="1">
    <citation type="submission" date="2018-08" db="EMBL/GenBank/DDBJ databases">
        <title>Genomic investigation of the strawberry pathogen Phytophthora fragariae indicates pathogenicity is determined by transcriptional variation in three key races.</title>
        <authorList>
            <person name="Adams T.M."/>
            <person name="Armitage A.D."/>
            <person name="Sobczyk M.K."/>
            <person name="Bates H.J."/>
            <person name="Dunwell J.M."/>
            <person name="Nellist C.F."/>
            <person name="Harrison R.J."/>
        </authorList>
    </citation>
    <scope>NUCLEOTIDE SEQUENCE [LARGE SCALE GENOMIC DNA]</scope>
    <source>
        <strain evidence="2 3">BC-1</strain>
    </source>
</reference>
<feature type="compositionally biased region" description="Acidic residues" evidence="1">
    <location>
        <begin position="179"/>
        <end position="189"/>
    </location>
</feature>
<accession>A0A6A3YFK0</accession>
<feature type="compositionally biased region" description="Polar residues" evidence="1">
    <location>
        <begin position="157"/>
        <end position="167"/>
    </location>
</feature>
<feature type="compositionally biased region" description="Polar residues" evidence="1">
    <location>
        <begin position="69"/>
        <end position="80"/>
    </location>
</feature>
<evidence type="ECO:0000313" key="3">
    <source>
        <dbReference type="Proteomes" id="UP000440367"/>
    </source>
</evidence>
<name>A0A6A3YFK0_9STRA</name>
<protein>
    <submittedName>
        <fullName evidence="2">Uncharacterized protein</fullName>
    </submittedName>
</protein>
<gene>
    <name evidence="2" type="ORF">PF002_g16806</name>
</gene>
<feature type="region of interest" description="Disordered" evidence="1">
    <location>
        <begin position="69"/>
        <end position="317"/>
    </location>
</feature>
<organism evidence="2 3">
    <name type="scientific">Phytophthora fragariae</name>
    <dbReference type="NCBI Taxonomy" id="53985"/>
    <lineage>
        <taxon>Eukaryota</taxon>
        <taxon>Sar</taxon>
        <taxon>Stramenopiles</taxon>
        <taxon>Oomycota</taxon>
        <taxon>Peronosporomycetes</taxon>
        <taxon>Peronosporales</taxon>
        <taxon>Peronosporaceae</taxon>
        <taxon>Phytophthora</taxon>
    </lineage>
</organism>
<feature type="region of interest" description="Disordered" evidence="1">
    <location>
        <begin position="32"/>
        <end position="55"/>
    </location>
</feature>
<dbReference type="AlphaFoldDB" id="A0A6A3YFK0"/>
<feature type="compositionally biased region" description="Low complexity" evidence="1">
    <location>
        <begin position="125"/>
        <end position="137"/>
    </location>
</feature>
<dbReference type="EMBL" id="QXGD01001013">
    <property type="protein sequence ID" value="KAE9217403.1"/>
    <property type="molecule type" value="Genomic_DNA"/>
</dbReference>
<feature type="compositionally biased region" description="Acidic residues" evidence="1">
    <location>
        <begin position="211"/>
        <end position="231"/>
    </location>
</feature>